<feature type="domain" description="O-acyltransferase WSD1-like N-terminal" evidence="7">
    <location>
        <begin position="56"/>
        <end position="186"/>
    </location>
</feature>
<evidence type="ECO:0000256" key="5">
    <source>
        <dbReference type="ARBA" id="ARBA00023315"/>
    </source>
</evidence>
<evidence type="ECO:0000313" key="9">
    <source>
        <dbReference type="RefSeq" id="XP_027060960.1"/>
    </source>
</evidence>
<dbReference type="GO" id="GO:0005886">
    <property type="term" value="C:plasma membrane"/>
    <property type="evidence" value="ECO:0007669"/>
    <property type="project" value="TreeGrafter"/>
</dbReference>
<comment type="catalytic activity">
    <reaction evidence="6">
        <text>an acyl-CoA + a 1,2-diacyl-sn-glycerol = a triacyl-sn-glycerol + CoA</text>
        <dbReference type="Rhea" id="RHEA:10868"/>
        <dbReference type="ChEBI" id="CHEBI:17815"/>
        <dbReference type="ChEBI" id="CHEBI:57287"/>
        <dbReference type="ChEBI" id="CHEBI:58342"/>
        <dbReference type="ChEBI" id="CHEBI:64615"/>
        <dbReference type="EC" id="2.3.1.20"/>
    </reaction>
</comment>
<dbReference type="RefSeq" id="XP_027060960.1">
    <property type="nucleotide sequence ID" value="XM_027205159.1"/>
</dbReference>
<dbReference type="EC" id="2.3.1.20" evidence="3"/>
<protein>
    <recommendedName>
        <fullName evidence="3">diacylglycerol O-acyltransferase</fullName>
        <ecNumber evidence="3">2.3.1.20</ecNumber>
    </recommendedName>
</protein>
<evidence type="ECO:0000256" key="1">
    <source>
        <dbReference type="ARBA" id="ARBA00004771"/>
    </source>
</evidence>
<dbReference type="InterPro" id="IPR004255">
    <property type="entry name" value="O-acyltransferase_WSD1_N"/>
</dbReference>
<dbReference type="UniPathway" id="UPA00282"/>
<dbReference type="GeneID" id="113687577"/>
<evidence type="ECO:0000259" key="7">
    <source>
        <dbReference type="Pfam" id="PF03007"/>
    </source>
</evidence>
<dbReference type="OrthoDB" id="619536at2759"/>
<reference evidence="8" key="1">
    <citation type="journal article" date="2025" name="Foods">
        <title>Unveiling the Microbial Signatures of Arabica Coffee Cherries: Insights into Ripeness Specific Diversity, Functional Traits, and Implications for Quality and Safety.</title>
        <authorList>
            <consortium name="RefSeq"/>
            <person name="Tenea G.N."/>
            <person name="Cifuentes V."/>
            <person name="Reyes P."/>
            <person name="Cevallos-Vallejos M."/>
        </authorList>
    </citation>
    <scope>NUCLEOTIDE SEQUENCE [LARGE SCALE GENOMIC DNA]</scope>
</reference>
<evidence type="ECO:0000256" key="2">
    <source>
        <dbReference type="ARBA" id="ARBA00005189"/>
    </source>
</evidence>
<organism evidence="8 9">
    <name type="scientific">Coffea arabica</name>
    <name type="common">Arabian coffee</name>
    <dbReference type="NCBI Taxonomy" id="13443"/>
    <lineage>
        <taxon>Eukaryota</taxon>
        <taxon>Viridiplantae</taxon>
        <taxon>Streptophyta</taxon>
        <taxon>Embryophyta</taxon>
        <taxon>Tracheophyta</taxon>
        <taxon>Spermatophyta</taxon>
        <taxon>Magnoliopsida</taxon>
        <taxon>eudicotyledons</taxon>
        <taxon>Gunneridae</taxon>
        <taxon>Pentapetalae</taxon>
        <taxon>asterids</taxon>
        <taxon>lamiids</taxon>
        <taxon>Gentianales</taxon>
        <taxon>Rubiaceae</taxon>
        <taxon>Ixoroideae</taxon>
        <taxon>Gardenieae complex</taxon>
        <taxon>Bertiereae - Coffeeae clade</taxon>
        <taxon>Coffeeae</taxon>
        <taxon>Coffea</taxon>
    </lineage>
</organism>
<dbReference type="PANTHER" id="PTHR31650:SF34">
    <property type="entry name" value="O-ACYLTRANSFERASE WSD1-LIKE ISOFORM X1"/>
    <property type="match status" value="1"/>
</dbReference>
<keyword evidence="8" id="KW-1185">Reference proteome</keyword>
<evidence type="ECO:0000256" key="3">
    <source>
        <dbReference type="ARBA" id="ARBA00013244"/>
    </source>
</evidence>
<dbReference type="GO" id="GO:0004144">
    <property type="term" value="F:diacylglycerol O-acyltransferase activity"/>
    <property type="evidence" value="ECO:0007669"/>
    <property type="project" value="UniProtKB-EC"/>
</dbReference>
<proteinExistence type="predicted"/>
<reference evidence="9" key="2">
    <citation type="submission" date="2025-08" db="UniProtKB">
        <authorList>
            <consortium name="RefSeq"/>
        </authorList>
    </citation>
    <scope>IDENTIFICATION</scope>
    <source>
        <tissue evidence="9">Leaves</tissue>
    </source>
</reference>
<evidence type="ECO:0000256" key="4">
    <source>
        <dbReference type="ARBA" id="ARBA00022679"/>
    </source>
</evidence>
<accession>A0A6P6S474</accession>
<keyword evidence="5" id="KW-0012">Acyltransferase</keyword>
<dbReference type="InterPro" id="IPR045034">
    <property type="entry name" value="O-acyltransferase_WSD1-like"/>
</dbReference>
<name>A0A6P6S474_COFAR</name>
<evidence type="ECO:0000313" key="8">
    <source>
        <dbReference type="Proteomes" id="UP001652660"/>
    </source>
</evidence>
<gene>
    <name evidence="9" type="primary">LOC113687577</name>
</gene>
<sequence>MEFEHEEELLEPVSPTGQYMRSSALSLSIIGVMELEIPMAESIAIQLVKDLFLPINPRFSSIMKQIAGEDGQKKWKRVEVNINEHVNFPKFPQGMSPDYYDDCLSNYLSKLGMEDFPPERPLWEIHVMNYPTTNAASNIVFKLHHALGDGYSFVGALLSCLKRSDNPSLPLTFPSLQSKTKFNTASTTFLPDVLSRAFNTIYYFGYGVLKGFLLRDDHSSIRSDDEGVLFRPLTMTTMEFSLDQFKQIKAKLRVVNLGVIY</sequence>
<dbReference type="GO" id="GO:0019432">
    <property type="term" value="P:triglyceride biosynthetic process"/>
    <property type="evidence" value="ECO:0007669"/>
    <property type="project" value="UniProtKB-UniPathway"/>
</dbReference>
<comment type="pathway">
    <text evidence="2">Lipid metabolism.</text>
</comment>
<dbReference type="AlphaFoldDB" id="A0A6P6S474"/>
<comment type="pathway">
    <text evidence="1">Glycerolipid metabolism; triacylglycerol biosynthesis.</text>
</comment>
<dbReference type="PANTHER" id="PTHR31650">
    <property type="entry name" value="O-ACYLTRANSFERASE (WSD1-LIKE) FAMILY PROTEIN"/>
    <property type="match status" value="1"/>
</dbReference>
<evidence type="ECO:0000256" key="6">
    <source>
        <dbReference type="ARBA" id="ARBA00048109"/>
    </source>
</evidence>
<dbReference type="Pfam" id="PF03007">
    <property type="entry name" value="WS_DGAT_cat"/>
    <property type="match status" value="1"/>
</dbReference>
<dbReference type="Proteomes" id="UP001652660">
    <property type="component" value="Chromosome 5e"/>
</dbReference>
<keyword evidence="4" id="KW-0808">Transferase</keyword>